<feature type="compositionally biased region" description="Pro residues" evidence="1">
    <location>
        <begin position="400"/>
        <end position="427"/>
    </location>
</feature>
<feature type="region of interest" description="Disordered" evidence="1">
    <location>
        <begin position="321"/>
        <end position="457"/>
    </location>
</feature>
<dbReference type="EMBL" id="BDEQ01000001">
    <property type="protein sequence ID" value="GAT94715.1"/>
    <property type="molecule type" value="Genomic_DNA"/>
</dbReference>
<evidence type="ECO:0000256" key="1">
    <source>
        <dbReference type="SAM" id="MobiDB-lite"/>
    </source>
</evidence>
<reference evidence="2 3" key="1">
    <citation type="submission" date="2016-05" db="EMBL/GenBank/DDBJ databases">
        <title>First whole genome sequencing of Entamoeba histolytica HM1:IMSS-clone-6.</title>
        <authorList>
            <person name="Mukherjee Avik.K."/>
            <person name="Izumyama S."/>
            <person name="Nakada-Tsukui K."/>
            <person name="Nozaki T."/>
        </authorList>
    </citation>
    <scope>NUCLEOTIDE SEQUENCE [LARGE SCALE GENOMIC DNA]</scope>
    <source>
        <strain evidence="2 3">HM1:IMSS clone 6</strain>
    </source>
</reference>
<sequence>MSNTYLMKEKKDEKKMEEYIKKNINAIKGAMKNYKKLISASEGYCKSESAHATQTKILTDSLVLQSNTGINDLDQGVNNIIDILQVMFAGRNETARYFNDQIIPILKKNASEYPRMVSNFEDRYRNDLKRADSNLALSQKKLKAQPTELKQFMEEVKQTETLKQQCIVQGLHDTTKMVRELYCGLIQLFCNLFEKEKNALQQIVDVLKANEAEIQKMATSSTNFGEEVGELIKAKKQVLIDLKKLTPELRGVLKAAGLKRKDLCNPETVKLLIATVEQAVKEGKCDQSVLDQLTATPGSENSLVKTSLPNGKQRNAELEDFEEIDIPNSNKNTAIPSTNSPQTVKKPECELETPSAPIIPSNNETPEPNTQTRRPPPPLPSRKVPPTLPSRSDNNIPPTSGNPPPPPNLNVPPPPPNLNVPPPPPPTLNTTSPNPKTTPAVSLPTGGRSFLDDISKGGHVLKKTEPLPEKKMTVAQQDDLTSMLANAMANRRKDIEVDTSEEEEDDDDDEWSD</sequence>
<dbReference type="VEuPathDB" id="AmoebaDB:EHI7A_153320"/>
<dbReference type="VEuPathDB" id="AmoebaDB:EHI8A_172810"/>
<dbReference type="eggNOG" id="ENOG502RSK0">
    <property type="taxonomic scope" value="Eukaryota"/>
</dbReference>
<dbReference type="Gene3D" id="6.10.280.150">
    <property type="match status" value="1"/>
</dbReference>
<feature type="compositionally biased region" description="Polar residues" evidence="1">
    <location>
        <begin position="327"/>
        <end position="343"/>
    </location>
</feature>
<comment type="caution">
    <text evidence="2">The sequence shown here is derived from an EMBL/GenBank/DDBJ whole genome shotgun (WGS) entry which is preliminary data.</text>
</comment>
<feature type="compositionally biased region" description="Low complexity" evidence="1">
    <location>
        <begin position="428"/>
        <end position="439"/>
    </location>
</feature>
<evidence type="ECO:0000313" key="2">
    <source>
        <dbReference type="EMBL" id="GAT94715.1"/>
    </source>
</evidence>
<dbReference type="VEuPathDB" id="AmoebaDB:KM1_246530"/>
<dbReference type="Gene3D" id="1.20.1270.60">
    <property type="entry name" value="Arfaptin homology (AH) domain/BAR domain"/>
    <property type="match status" value="1"/>
</dbReference>
<dbReference type="VEuPathDB" id="AmoebaDB:EHI5A_201570"/>
<proteinExistence type="predicted"/>
<dbReference type="Proteomes" id="UP000078387">
    <property type="component" value="Unassembled WGS sequence"/>
</dbReference>
<gene>
    <name evidence="2" type="ORF">CL6EHI_008450</name>
</gene>
<name>A0A175JMI7_ENTHI</name>
<evidence type="ECO:0000313" key="3">
    <source>
        <dbReference type="Proteomes" id="UP000078387"/>
    </source>
</evidence>
<accession>A0A175JMI7</accession>
<protein>
    <submittedName>
        <fullName evidence="2">Uncharacterized protein</fullName>
    </submittedName>
</protein>
<feature type="compositionally biased region" description="Acidic residues" evidence="1">
    <location>
        <begin position="497"/>
        <end position="513"/>
    </location>
</feature>
<dbReference type="VEuPathDB" id="AmoebaDB:EHI_008450"/>
<dbReference type="AlphaFoldDB" id="A0A175JMI7"/>
<dbReference type="SUPFAM" id="SSF103657">
    <property type="entry name" value="BAR/IMD domain-like"/>
    <property type="match status" value="1"/>
</dbReference>
<organism evidence="2 3">
    <name type="scientific">Entamoeba histolytica</name>
    <dbReference type="NCBI Taxonomy" id="5759"/>
    <lineage>
        <taxon>Eukaryota</taxon>
        <taxon>Amoebozoa</taxon>
        <taxon>Evosea</taxon>
        <taxon>Archamoebae</taxon>
        <taxon>Mastigamoebida</taxon>
        <taxon>Entamoebidae</taxon>
        <taxon>Entamoeba</taxon>
    </lineage>
</organism>
<dbReference type="InterPro" id="IPR027267">
    <property type="entry name" value="AH/BAR_dom_sf"/>
</dbReference>
<feature type="region of interest" description="Disordered" evidence="1">
    <location>
        <begin position="489"/>
        <end position="513"/>
    </location>
</feature>